<organism evidence="2 3">
    <name type="scientific">Congregibacter brevis</name>
    <dbReference type="NCBI Taxonomy" id="3081201"/>
    <lineage>
        <taxon>Bacteria</taxon>
        <taxon>Pseudomonadati</taxon>
        <taxon>Pseudomonadota</taxon>
        <taxon>Gammaproteobacteria</taxon>
        <taxon>Cellvibrionales</taxon>
        <taxon>Halieaceae</taxon>
        <taxon>Congregibacter</taxon>
    </lineage>
</organism>
<accession>A0ABZ0I9U8</accession>
<dbReference type="PROSITE" id="PS51257">
    <property type="entry name" value="PROKAR_LIPOPROTEIN"/>
    <property type="match status" value="1"/>
</dbReference>
<dbReference type="EMBL" id="CP136865">
    <property type="protein sequence ID" value="WOJ95498.1"/>
    <property type="molecule type" value="Genomic_DNA"/>
</dbReference>
<proteinExistence type="predicted"/>
<feature type="domain" description="Type II secretion system protein GspG C-terminal" evidence="1">
    <location>
        <begin position="147"/>
        <end position="200"/>
    </location>
</feature>
<evidence type="ECO:0000259" key="1">
    <source>
        <dbReference type="Pfam" id="PF08334"/>
    </source>
</evidence>
<sequence>MLLRLSILFFLALLGGCATYTAEYQERLVRSLPNQRDVTIHDSKTYPGDILCGSFSRLSSNGFTMRRSKFVVGVDMIIAAPTKEDVLVYCGSESEQALFELTGIGVTDKDWTPLVKVRDDMLVIDAAITRYYNARATLPDPLNKLLEDDYGVDPENLIDPWGRPYNYEGGLSGRTVPQYKLSSYGADGTEGGQYADADVRREQTQMLNHVLRINGY</sequence>
<protein>
    <submittedName>
        <fullName evidence="2">Type II secretion system protein GspG</fullName>
    </submittedName>
</protein>
<dbReference type="SUPFAM" id="SSF54523">
    <property type="entry name" value="Pili subunits"/>
    <property type="match status" value="1"/>
</dbReference>
<keyword evidence="3" id="KW-1185">Reference proteome</keyword>
<dbReference type="RefSeq" id="WP_407326196.1">
    <property type="nucleotide sequence ID" value="NZ_CP136865.1"/>
</dbReference>
<gene>
    <name evidence="2" type="ORF">R0137_09540</name>
</gene>
<name>A0ABZ0I9U8_9GAMM</name>
<evidence type="ECO:0000313" key="2">
    <source>
        <dbReference type="EMBL" id="WOJ95498.1"/>
    </source>
</evidence>
<dbReference type="InterPro" id="IPR013545">
    <property type="entry name" value="T2SS_protein-GspG_C"/>
</dbReference>
<evidence type="ECO:0000313" key="3">
    <source>
        <dbReference type="Proteomes" id="UP001626549"/>
    </source>
</evidence>
<dbReference type="Proteomes" id="UP001626549">
    <property type="component" value="Chromosome"/>
</dbReference>
<reference evidence="2 3" key="1">
    <citation type="submission" date="2023-10" db="EMBL/GenBank/DDBJ databases">
        <title>Two novel species belonging to the OM43/NOR5 clade.</title>
        <authorList>
            <person name="Park M."/>
        </authorList>
    </citation>
    <scope>NUCLEOTIDE SEQUENCE [LARGE SCALE GENOMIC DNA]</scope>
    <source>
        <strain evidence="2 3">IMCC45268</strain>
    </source>
</reference>
<dbReference type="Pfam" id="PF08334">
    <property type="entry name" value="T2SSG"/>
    <property type="match status" value="1"/>
</dbReference>
<dbReference type="Gene3D" id="3.30.700.10">
    <property type="entry name" value="Glycoprotein, Type 4 Pilin"/>
    <property type="match status" value="1"/>
</dbReference>
<dbReference type="InterPro" id="IPR045584">
    <property type="entry name" value="Pilin-like"/>
</dbReference>